<organism evidence="2 3">
    <name type="scientific">Pleurotus eryngii</name>
    <name type="common">Boletus of the steppes</name>
    <dbReference type="NCBI Taxonomy" id="5323"/>
    <lineage>
        <taxon>Eukaryota</taxon>
        <taxon>Fungi</taxon>
        <taxon>Dikarya</taxon>
        <taxon>Basidiomycota</taxon>
        <taxon>Agaricomycotina</taxon>
        <taxon>Agaricomycetes</taxon>
        <taxon>Agaricomycetidae</taxon>
        <taxon>Agaricales</taxon>
        <taxon>Pleurotineae</taxon>
        <taxon>Pleurotaceae</taxon>
        <taxon>Pleurotus</taxon>
    </lineage>
</organism>
<dbReference type="Proteomes" id="UP000807025">
    <property type="component" value="Unassembled WGS sequence"/>
</dbReference>
<comment type="caution">
    <text evidence="2">The sequence shown here is derived from an EMBL/GenBank/DDBJ whole genome shotgun (WGS) entry which is preliminary data.</text>
</comment>
<proteinExistence type="predicted"/>
<protein>
    <submittedName>
        <fullName evidence="2">Kinase-like protein</fullName>
    </submittedName>
</protein>
<dbReference type="InterPro" id="IPR000719">
    <property type="entry name" value="Prot_kinase_dom"/>
</dbReference>
<dbReference type="AlphaFoldDB" id="A0A9P6D165"/>
<sequence length="283" mass="31548">MQHRVIGYGAHSDVFMEEGSPYVIKRALPHSIQQLHKENAVYLLLQGTDGILNRYSYRELGGTAYLTLERAGGSLLHMIDIAEEEPSSFNALDLAFTVATLVLSIISSIHKQGIVHSDIHLANILFSNSGMKLIDFGSSRFLGNSPNASFNHPDTYGYSPYYSGMHCIASGLSTPQDDIVSFAYTLVYIAHGGQMSWDDSFADLMDSEPSPQLIVPQLIALKKGFSPSRLCQGLPKIFESFLTSALNNKKAHWKNFPYNYWRERFNIKHRISGSPPHLHVTPT</sequence>
<dbReference type="SMART" id="SM00220">
    <property type="entry name" value="S_TKc"/>
    <property type="match status" value="1"/>
</dbReference>
<keyword evidence="3" id="KW-1185">Reference proteome</keyword>
<evidence type="ECO:0000313" key="3">
    <source>
        <dbReference type="Proteomes" id="UP000807025"/>
    </source>
</evidence>
<evidence type="ECO:0000313" key="2">
    <source>
        <dbReference type="EMBL" id="KAF9487117.1"/>
    </source>
</evidence>
<gene>
    <name evidence="2" type="ORF">BDN71DRAFT_1437085</name>
</gene>
<dbReference type="InterPro" id="IPR011009">
    <property type="entry name" value="Kinase-like_dom_sf"/>
</dbReference>
<dbReference type="GO" id="GO:0004672">
    <property type="term" value="F:protein kinase activity"/>
    <property type="evidence" value="ECO:0007669"/>
    <property type="project" value="InterPro"/>
</dbReference>
<feature type="domain" description="Protein kinase" evidence="1">
    <location>
        <begin position="1"/>
        <end position="283"/>
    </location>
</feature>
<name>A0A9P6D165_PLEER</name>
<keyword evidence="2" id="KW-0418">Kinase</keyword>
<dbReference type="Pfam" id="PF00069">
    <property type="entry name" value="Pkinase"/>
    <property type="match status" value="1"/>
</dbReference>
<accession>A0A9P6D165</accession>
<dbReference type="InterPro" id="IPR050235">
    <property type="entry name" value="CK1_Ser-Thr_kinase"/>
</dbReference>
<dbReference type="PANTHER" id="PTHR11909">
    <property type="entry name" value="CASEIN KINASE-RELATED"/>
    <property type="match status" value="1"/>
</dbReference>
<dbReference type="OrthoDB" id="2879108at2759"/>
<reference evidence="2" key="1">
    <citation type="submission" date="2020-11" db="EMBL/GenBank/DDBJ databases">
        <authorList>
            <consortium name="DOE Joint Genome Institute"/>
            <person name="Ahrendt S."/>
            <person name="Riley R."/>
            <person name="Andreopoulos W."/>
            <person name="Labutti K."/>
            <person name="Pangilinan J."/>
            <person name="Ruiz-Duenas F.J."/>
            <person name="Barrasa J.M."/>
            <person name="Sanchez-Garcia M."/>
            <person name="Camarero S."/>
            <person name="Miyauchi S."/>
            <person name="Serrano A."/>
            <person name="Linde D."/>
            <person name="Babiker R."/>
            <person name="Drula E."/>
            <person name="Ayuso-Fernandez I."/>
            <person name="Pacheco R."/>
            <person name="Padilla G."/>
            <person name="Ferreira P."/>
            <person name="Barriuso J."/>
            <person name="Kellner H."/>
            <person name="Castanera R."/>
            <person name="Alfaro M."/>
            <person name="Ramirez L."/>
            <person name="Pisabarro A.G."/>
            <person name="Kuo A."/>
            <person name="Tritt A."/>
            <person name="Lipzen A."/>
            <person name="He G."/>
            <person name="Yan M."/>
            <person name="Ng V."/>
            <person name="Cullen D."/>
            <person name="Martin F."/>
            <person name="Rosso M.-N."/>
            <person name="Henrissat B."/>
            <person name="Hibbett D."/>
            <person name="Martinez A.T."/>
            <person name="Grigoriev I.V."/>
        </authorList>
    </citation>
    <scope>NUCLEOTIDE SEQUENCE</scope>
    <source>
        <strain evidence="2">ATCC 90797</strain>
    </source>
</reference>
<dbReference type="EMBL" id="MU154817">
    <property type="protein sequence ID" value="KAF9487117.1"/>
    <property type="molecule type" value="Genomic_DNA"/>
</dbReference>
<dbReference type="GO" id="GO:0005524">
    <property type="term" value="F:ATP binding"/>
    <property type="evidence" value="ECO:0007669"/>
    <property type="project" value="InterPro"/>
</dbReference>
<keyword evidence="2" id="KW-0808">Transferase</keyword>
<evidence type="ECO:0000259" key="1">
    <source>
        <dbReference type="PROSITE" id="PS50011"/>
    </source>
</evidence>
<dbReference type="SUPFAM" id="SSF56112">
    <property type="entry name" value="Protein kinase-like (PK-like)"/>
    <property type="match status" value="1"/>
</dbReference>
<dbReference type="Gene3D" id="1.10.510.10">
    <property type="entry name" value="Transferase(Phosphotransferase) domain 1"/>
    <property type="match status" value="1"/>
</dbReference>
<dbReference type="PROSITE" id="PS50011">
    <property type="entry name" value="PROTEIN_KINASE_DOM"/>
    <property type="match status" value="1"/>
</dbReference>